<protein>
    <submittedName>
        <fullName evidence="3">Uncharacterized protein</fullName>
    </submittedName>
</protein>
<organism evidence="3 4">
    <name type="scientific">Cryptolaemus montrouzieri</name>
    <dbReference type="NCBI Taxonomy" id="559131"/>
    <lineage>
        <taxon>Eukaryota</taxon>
        <taxon>Metazoa</taxon>
        <taxon>Ecdysozoa</taxon>
        <taxon>Arthropoda</taxon>
        <taxon>Hexapoda</taxon>
        <taxon>Insecta</taxon>
        <taxon>Pterygota</taxon>
        <taxon>Neoptera</taxon>
        <taxon>Endopterygota</taxon>
        <taxon>Coleoptera</taxon>
        <taxon>Polyphaga</taxon>
        <taxon>Cucujiformia</taxon>
        <taxon>Coccinelloidea</taxon>
        <taxon>Coccinellidae</taxon>
        <taxon>Scymninae</taxon>
        <taxon>Scymnini</taxon>
        <taxon>Cryptolaemus</taxon>
    </lineage>
</organism>
<dbReference type="Proteomes" id="UP001516400">
    <property type="component" value="Unassembled WGS sequence"/>
</dbReference>
<gene>
    <name evidence="3" type="ORF">HHI36_009481</name>
</gene>
<evidence type="ECO:0000256" key="2">
    <source>
        <dbReference type="SAM" id="SignalP"/>
    </source>
</evidence>
<keyword evidence="4" id="KW-1185">Reference proteome</keyword>
<comment type="caution">
    <text evidence="3">The sequence shown here is derived from an EMBL/GenBank/DDBJ whole genome shotgun (WGS) entry which is preliminary data.</text>
</comment>
<accession>A0ABD2MFS1</accession>
<evidence type="ECO:0000313" key="4">
    <source>
        <dbReference type="Proteomes" id="UP001516400"/>
    </source>
</evidence>
<evidence type="ECO:0000313" key="3">
    <source>
        <dbReference type="EMBL" id="KAL3265268.1"/>
    </source>
</evidence>
<feature type="signal peptide" evidence="2">
    <location>
        <begin position="1"/>
        <end position="19"/>
    </location>
</feature>
<feature type="region of interest" description="Disordered" evidence="1">
    <location>
        <begin position="172"/>
        <end position="208"/>
    </location>
</feature>
<evidence type="ECO:0000256" key="1">
    <source>
        <dbReference type="SAM" id="MobiDB-lite"/>
    </source>
</evidence>
<keyword evidence="2" id="KW-0732">Signal</keyword>
<proteinExistence type="predicted"/>
<dbReference type="EMBL" id="JABFTP020000001">
    <property type="protein sequence ID" value="KAL3265268.1"/>
    <property type="molecule type" value="Genomic_DNA"/>
</dbReference>
<sequence>MKCVASFACFSVLLVVIYAAPAPQGTSIQGSVSVQGGTAPSRSPIGGLTNILQNIDLPGLLRGINSFVGLVRQFCPPLSQILDNVIQNVTSQAFRIFGRAILQNGGLGGGAAGGTQRVNVVLPTFPPDDDYDDEEEDTSEEAVNLAARSGNIQESTTPSSANENAIAKRHVRVAREAETDQELAESAPEPQDDLSNVDTESDSDRGKRFLPFGGDGHGGGSGNFLFDIIRLVAGSGATEDGDDKGHAGGVAEIDIAKGADGYTEGIPGPITRLFVIANRGIANLVQDLILRLAQTSERLVNFKARLVTALI</sequence>
<name>A0ABD2MFS1_9CUCU</name>
<feature type="chain" id="PRO_5044758074" evidence="2">
    <location>
        <begin position="20"/>
        <end position="311"/>
    </location>
</feature>
<dbReference type="AlphaFoldDB" id="A0ABD2MFS1"/>
<reference evidence="3 4" key="1">
    <citation type="journal article" date="2021" name="BMC Biol.">
        <title>Horizontally acquired antibacterial genes associated with adaptive radiation of ladybird beetles.</title>
        <authorList>
            <person name="Li H.S."/>
            <person name="Tang X.F."/>
            <person name="Huang Y.H."/>
            <person name="Xu Z.Y."/>
            <person name="Chen M.L."/>
            <person name="Du X.Y."/>
            <person name="Qiu B.Y."/>
            <person name="Chen P.T."/>
            <person name="Zhang W."/>
            <person name="Slipinski A."/>
            <person name="Escalona H.E."/>
            <person name="Waterhouse R.M."/>
            <person name="Zwick A."/>
            <person name="Pang H."/>
        </authorList>
    </citation>
    <scope>NUCLEOTIDE SEQUENCE [LARGE SCALE GENOMIC DNA]</scope>
    <source>
        <strain evidence="3">SYSU2018</strain>
    </source>
</reference>